<evidence type="ECO:0000313" key="3">
    <source>
        <dbReference type="EMBL" id="KAG7472578.1"/>
    </source>
</evidence>
<dbReference type="Proteomes" id="UP001046870">
    <property type="component" value="Chromosome 8"/>
</dbReference>
<keyword evidence="1" id="KW-0472">Membrane</keyword>
<dbReference type="OrthoDB" id="8788371at2759"/>
<reference evidence="3" key="1">
    <citation type="submission" date="2021-01" db="EMBL/GenBank/DDBJ databases">
        <authorList>
            <person name="Zahm M."/>
            <person name="Roques C."/>
            <person name="Cabau C."/>
            <person name="Klopp C."/>
            <person name="Donnadieu C."/>
            <person name="Jouanno E."/>
            <person name="Lampietro C."/>
            <person name="Louis A."/>
            <person name="Herpin A."/>
            <person name="Echchiki A."/>
            <person name="Berthelot C."/>
            <person name="Parey E."/>
            <person name="Roest-Crollius H."/>
            <person name="Braasch I."/>
            <person name="Postlethwait J."/>
            <person name="Bobe J."/>
            <person name="Montfort J."/>
            <person name="Bouchez O."/>
            <person name="Begum T."/>
            <person name="Mejri S."/>
            <person name="Adams A."/>
            <person name="Chen W.-J."/>
            <person name="Guiguen Y."/>
        </authorList>
    </citation>
    <scope>NUCLEOTIDE SEQUENCE</scope>
    <source>
        <strain evidence="3">YG-15Mar2019-1</strain>
        <tissue evidence="3">Brain</tissue>
    </source>
</reference>
<dbReference type="EMBL" id="JAFDVH010000008">
    <property type="protein sequence ID" value="KAG7472578.1"/>
    <property type="molecule type" value="Genomic_DNA"/>
</dbReference>
<evidence type="ECO:0000256" key="2">
    <source>
        <dbReference type="SAM" id="SignalP"/>
    </source>
</evidence>
<keyword evidence="2" id="KW-0732">Signal</keyword>
<dbReference type="Gene3D" id="2.60.40.10">
    <property type="entry name" value="Immunoglobulins"/>
    <property type="match status" value="1"/>
</dbReference>
<comment type="caution">
    <text evidence="3">The sequence shown here is derived from an EMBL/GenBank/DDBJ whole genome shotgun (WGS) entry which is preliminary data.</text>
</comment>
<organism evidence="3 4">
    <name type="scientific">Megalops atlanticus</name>
    <name type="common">Tarpon</name>
    <name type="synonym">Clupea gigantea</name>
    <dbReference type="NCBI Taxonomy" id="7932"/>
    <lineage>
        <taxon>Eukaryota</taxon>
        <taxon>Metazoa</taxon>
        <taxon>Chordata</taxon>
        <taxon>Craniata</taxon>
        <taxon>Vertebrata</taxon>
        <taxon>Euteleostomi</taxon>
        <taxon>Actinopterygii</taxon>
        <taxon>Neopterygii</taxon>
        <taxon>Teleostei</taxon>
        <taxon>Elopiformes</taxon>
        <taxon>Megalopidae</taxon>
        <taxon>Megalops</taxon>
    </lineage>
</organism>
<feature type="transmembrane region" description="Helical" evidence="1">
    <location>
        <begin position="113"/>
        <end position="137"/>
    </location>
</feature>
<dbReference type="AlphaFoldDB" id="A0A9D3T6P0"/>
<proteinExistence type="predicted"/>
<accession>A0A9D3T6P0</accession>
<keyword evidence="4" id="KW-1185">Reference proteome</keyword>
<sequence>MLLFHIALMLGLVGVCQCHYAQTLTCPHEAQQRGLHRVWCKQNSTLCCHGFAFSNGTRSLESEGVQVQYDNSAFTITVLQLSQGPGVYWCGLLDRDQTIIKLAEAYFYDPTPVYIWSIFRWLLMPLLPLSVIFMHFYTKRKVHKDKVGENLYEDFNMSSMAHREGDVQHDDNEMDRQ</sequence>
<name>A0A9D3T6P0_MEGAT</name>
<keyword evidence="1" id="KW-1133">Transmembrane helix</keyword>
<gene>
    <name evidence="3" type="ORF">MATL_G00110150</name>
</gene>
<dbReference type="InterPro" id="IPR013783">
    <property type="entry name" value="Ig-like_fold"/>
</dbReference>
<keyword evidence="1" id="KW-0812">Transmembrane</keyword>
<feature type="signal peptide" evidence="2">
    <location>
        <begin position="1"/>
        <end position="18"/>
    </location>
</feature>
<evidence type="ECO:0000256" key="1">
    <source>
        <dbReference type="SAM" id="Phobius"/>
    </source>
</evidence>
<evidence type="ECO:0000313" key="4">
    <source>
        <dbReference type="Proteomes" id="UP001046870"/>
    </source>
</evidence>
<feature type="chain" id="PRO_5038493061" evidence="2">
    <location>
        <begin position="19"/>
        <end position="177"/>
    </location>
</feature>
<protein>
    <submittedName>
        <fullName evidence="3">Uncharacterized protein</fullName>
    </submittedName>
</protein>